<dbReference type="SMART" id="SM00408">
    <property type="entry name" value="IGc2"/>
    <property type="match status" value="1"/>
</dbReference>
<dbReference type="InterPro" id="IPR013783">
    <property type="entry name" value="Ig-like_fold"/>
</dbReference>
<dbReference type="Proteomes" id="UP000250572">
    <property type="component" value="Unassembled WGS sequence"/>
</dbReference>
<feature type="domain" description="Ig-like" evidence="5">
    <location>
        <begin position="1"/>
        <end position="65"/>
    </location>
</feature>
<proteinExistence type="predicted"/>
<keyword evidence="3" id="KW-1015">Disulfide bond</keyword>
<evidence type="ECO:0000256" key="2">
    <source>
        <dbReference type="ARBA" id="ARBA00022737"/>
    </source>
</evidence>
<dbReference type="Gene3D" id="2.60.40.10">
    <property type="entry name" value="Immunoglobulins"/>
    <property type="match status" value="1"/>
</dbReference>
<gene>
    <name evidence="6" type="ORF">CCH79_00012083</name>
</gene>
<dbReference type="PANTHER" id="PTHR12231:SF253">
    <property type="entry name" value="DPR-INTERACTING PROTEIN ETA, ISOFORM B-RELATED"/>
    <property type="match status" value="1"/>
</dbReference>
<keyword evidence="2" id="KW-0677">Repeat</keyword>
<dbReference type="InterPro" id="IPR003598">
    <property type="entry name" value="Ig_sub2"/>
</dbReference>
<dbReference type="InterPro" id="IPR007110">
    <property type="entry name" value="Ig-like_dom"/>
</dbReference>
<evidence type="ECO:0000313" key="7">
    <source>
        <dbReference type="Proteomes" id="UP000250572"/>
    </source>
</evidence>
<evidence type="ECO:0000313" key="6">
    <source>
        <dbReference type="EMBL" id="PWA28001.1"/>
    </source>
</evidence>
<dbReference type="Pfam" id="PF13927">
    <property type="entry name" value="Ig_3"/>
    <property type="match status" value="1"/>
</dbReference>
<name>A0A315VXJ2_GAMAF</name>
<evidence type="ECO:0000256" key="4">
    <source>
        <dbReference type="ARBA" id="ARBA00023319"/>
    </source>
</evidence>
<keyword evidence="1" id="KW-0732">Signal</keyword>
<accession>A0A315VXJ2</accession>
<dbReference type="InterPro" id="IPR036179">
    <property type="entry name" value="Ig-like_dom_sf"/>
</dbReference>
<dbReference type="SUPFAM" id="SSF48726">
    <property type="entry name" value="Immunoglobulin"/>
    <property type="match status" value="1"/>
</dbReference>
<comment type="caution">
    <text evidence="6">The sequence shown here is derived from an EMBL/GenBank/DDBJ whole genome shotgun (WGS) entry which is preliminary data.</text>
</comment>
<evidence type="ECO:0000256" key="1">
    <source>
        <dbReference type="ARBA" id="ARBA00022729"/>
    </source>
</evidence>
<reference evidence="6 7" key="1">
    <citation type="journal article" date="2018" name="G3 (Bethesda)">
        <title>A High-Quality Reference Genome for the Invasive Mosquitofish Gambusia affinis Using a Chicago Library.</title>
        <authorList>
            <person name="Hoffberg S.L."/>
            <person name="Troendle N.J."/>
            <person name="Glenn T.C."/>
            <person name="Mahmud O."/>
            <person name="Louha S."/>
            <person name="Chalopin D."/>
            <person name="Bennetzen J.L."/>
            <person name="Mauricio R."/>
        </authorList>
    </citation>
    <scope>NUCLEOTIDE SEQUENCE [LARGE SCALE GENOMIC DNA]</scope>
    <source>
        <strain evidence="6">NE01/NJP1002.9</strain>
        <tissue evidence="6">Muscle</tissue>
    </source>
</reference>
<evidence type="ECO:0000259" key="5">
    <source>
        <dbReference type="PROSITE" id="PS50835"/>
    </source>
</evidence>
<dbReference type="FunFam" id="2.60.40.10:FF:000064">
    <property type="entry name" value="Contactin 1"/>
    <property type="match status" value="1"/>
</dbReference>
<dbReference type="InterPro" id="IPR051170">
    <property type="entry name" value="Neural/epithelial_adhesion"/>
</dbReference>
<organism evidence="6 7">
    <name type="scientific">Gambusia affinis</name>
    <name type="common">Western mosquitofish</name>
    <name type="synonym">Heterandria affinis</name>
    <dbReference type="NCBI Taxonomy" id="33528"/>
    <lineage>
        <taxon>Eukaryota</taxon>
        <taxon>Metazoa</taxon>
        <taxon>Chordata</taxon>
        <taxon>Craniata</taxon>
        <taxon>Vertebrata</taxon>
        <taxon>Euteleostomi</taxon>
        <taxon>Actinopterygii</taxon>
        <taxon>Neopterygii</taxon>
        <taxon>Teleostei</taxon>
        <taxon>Neoteleostei</taxon>
        <taxon>Acanthomorphata</taxon>
        <taxon>Ovalentaria</taxon>
        <taxon>Atherinomorphae</taxon>
        <taxon>Cyprinodontiformes</taxon>
        <taxon>Poeciliidae</taxon>
        <taxon>Poeciliinae</taxon>
        <taxon>Gambusia</taxon>
    </lineage>
</organism>
<keyword evidence="7" id="KW-1185">Reference proteome</keyword>
<evidence type="ECO:0000256" key="3">
    <source>
        <dbReference type="ARBA" id="ARBA00023157"/>
    </source>
</evidence>
<dbReference type="EMBL" id="NHOQ01000959">
    <property type="protein sequence ID" value="PWA28001.1"/>
    <property type="molecule type" value="Genomic_DNA"/>
</dbReference>
<keyword evidence="4" id="KW-0393">Immunoglobulin domain</keyword>
<dbReference type="PROSITE" id="PS50835">
    <property type="entry name" value="IG_LIKE"/>
    <property type="match status" value="1"/>
</dbReference>
<dbReference type="AlphaFoldDB" id="A0A315VXJ2"/>
<sequence>MMHCEARGNPLPTYSWYINGTEIDSKTDFRYSFIDGDLIITNASEITDYGKYQCQVENSYGIILSREALLQFA</sequence>
<feature type="non-terminal residue" evidence="6">
    <location>
        <position position="73"/>
    </location>
</feature>
<dbReference type="PANTHER" id="PTHR12231">
    <property type="entry name" value="CTX-RELATED TYPE I TRANSMEMBRANE PROTEIN"/>
    <property type="match status" value="1"/>
</dbReference>
<protein>
    <recommendedName>
        <fullName evidence="5">Ig-like domain-containing protein</fullName>
    </recommendedName>
</protein>